<name>A0AAU0UP74_9FIRM</name>
<dbReference type="Proteomes" id="UP001329915">
    <property type="component" value="Chromosome"/>
</dbReference>
<accession>A0AAU0UP74</accession>
<evidence type="ECO:0000256" key="1">
    <source>
        <dbReference type="SAM" id="Phobius"/>
    </source>
</evidence>
<protein>
    <submittedName>
        <fullName evidence="2">Zinc metallopeptidase</fullName>
    </submittedName>
</protein>
<dbReference type="RefSeq" id="WP_366921593.1">
    <property type="nucleotide sequence ID" value="NZ_CP121694.1"/>
</dbReference>
<dbReference type="PANTHER" id="PTHR36434">
    <property type="entry name" value="MEMBRANE PROTEASE YUGP-RELATED"/>
    <property type="match status" value="1"/>
</dbReference>
<gene>
    <name evidence="2" type="ORF">MFMK1_001997</name>
</gene>
<proteinExistence type="predicted"/>
<evidence type="ECO:0000313" key="3">
    <source>
        <dbReference type="Proteomes" id="UP001329915"/>
    </source>
</evidence>
<organism evidence="2 3">
    <name type="scientific">Metallumcola ferriviriculae</name>
    <dbReference type="NCBI Taxonomy" id="3039180"/>
    <lineage>
        <taxon>Bacteria</taxon>
        <taxon>Bacillati</taxon>
        <taxon>Bacillota</taxon>
        <taxon>Clostridia</taxon>
        <taxon>Neomoorellales</taxon>
        <taxon>Desulfitibacteraceae</taxon>
        <taxon>Metallumcola</taxon>
    </lineage>
</organism>
<dbReference type="EMBL" id="CP121694">
    <property type="protein sequence ID" value="WRO22172.1"/>
    <property type="molecule type" value="Genomic_DNA"/>
</dbReference>
<reference evidence="2 3" key="1">
    <citation type="submission" date="2023-04" db="EMBL/GenBank/DDBJ databases">
        <authorList>
            <person name="Hsu D."/>
        </authorList>
    </citation>
    <scope>NUCLEOTIDE SEQUENCE [LARGE SCALE GENOMIC DNA]</scope>
    <source>
        <strain evidence="2 3">MK1</strain>
    </source>
</reference>
<dbReference type="KEGG" id="dbc:MFMK1_001997"/>
<keyword evidence="1" id="KW-0812">Transmembrane</keyword>
<evidence type="ECO:0000313" key="2">
    <source>
        <dbReference type="EMBL" id="WRO22172.1"/>
    </source>
</evidence>
<keyword evidence="1" id="KW-1133">Transmembrane helix</keyword>
<feature type="transmembrane region" description="Helical" evidence="1">
    <location>
        <begin position="142"/>
        <end position="171"/>
    </location>
</feature>
<keyword evidence="1" id="KW-0472">Membrane</keyword>
<feature type="transmembrane region" description="Helical" evidence="1">
    <location>
        <begin position="209"/>
        <end position="230"/>
    </location>
</feature>
<sequence length="236" mass="25800">MFSFGFFPFLFGDWTFIILIPGIILAGYAQTKVQRTFNKYLKVRSEKGFTGAQVAKALLDRAGLDDVRVEMINGKLSDHYDPRQKVLRLSPQVYQSNSLASIGVAAHETGHALQHDHGYLPLQLRANLVPFAQFGSSLSFPLLLIGIFMSVPLLIQAGIVLFSAAVLFQIVTLPVEFNASSRAIAQLESNGFISQAEVGPTKKVLDAAALTYLAAALMAVLNLVRLILLARMYGDD</sequence>
<keyword evidence="3" id="KW-1185">Reference proteome</keyword>
<feature type="transmembrane region" description="Helical" evidence="1">
    <location>
        <begin position="6"/>
        <end position="29"/>
    </location>
</feature>
<dbReference type="InterPro" id="IPR007395">
    <property type="entry name" value="Zn_peptidase_2"/>
</dbReference>
<dbReference type="PANTHER" id="PTHR36434:SF1">
    <property type="entry name" value="MEMBRANE PROTEASE YUGP-RELATED"/>
    <property type="match status" value="1"/>
</dbReference>
<dbReference type="Pfam" id="PF04298">
    <property type="entry name" value="Zn_peptidase_2"/>
    <property type="match status" value="1"/>
</dbReference>
<dbReference type="AlphaFoldDB" id="A0AAU0UP74"/>